<evidence type="ECO:0000313" key="1">
    <source>
        <dbReference type="EMBL" id="AKH47389.1"/>
    </source>
</evidence>
<sequence>MNQRLQKLKDFAEVTENVYLFKELQELEKEMKLEILKVKLKLKQ</sequence>
<organism evidence="1">
    <name type="scientific">uncultured marine virus</name>
    <dbReference type="NCBI Taxonomy" id="186617"/>
    <lineage>
        <taxon>Viruses</taxon>
        <taxon>environmental samples</taxon>
    </lineage>
</organism>
<accession>A0A0F7L4E1</accession>
<protein>
    <submittedName>
        <fullName evidence="1">Uncharacterized protein</fullName>
    </submittedName>
</protein>
<reference evidence="1" key="1">
    <citation type="journal article" date="2015" name="Front. Microbiol.">
        <title>Combining genomic sequencing methods to explore viral diversity and reveal potential virus-host interactions.</title>
        <authorList>
            <person name="Chow C.E."/>
            <person name="Winget D.M."/>
            <person name="White R.A.III."/>
            <person name="Hallam S.J."/>
            <person name="Suttle C.A."/>
        </authorList>
    </citation>
    <scope>NUCLEOTIDE SEQUENCE</scope>
    <source>
        <strain evidence="1">H4084976</strain>
    </source>
</reference>
<proteinExistence type="predicted"/>
<reference evidence="1" key="2">
    <citation type="submission" date="2015-03" db="EMBL/GenBank/DDBJ databases">
        <authorList>
            <person name="Chow C.-E.T."/>
            <person name="Winget D.M."/>
            <person name="White R.A.III."/>
            <person name="Hallam S.J."/>
            <person name="Suttle C.A."/>
        </authorList>
    </citation>
    <scope>NUCLEOTIDE SEQUENCE</scope>
    <source>
        <strain evidence="1">H4084976</strain>
    </source>
</reference>
<name>A0A0F7L4E1_9VIRU</name>
<dbReference type="EMBL" id="KR029593">
    <property type="protein sequence ID" value="AKH47389.1"/>
    <property type="molecule type" value="Genomic_DNA"/>
</dbReference>